<reference evidence="1" key="1">
    <citation type="submission" date="2021-06" db="EMBL/GenBank/DDBJ databases">
        <authorList>
            <person name="Kallberg Y."/>
            <person name="Tangrot J."/>
            <person name="Rosling A."/>
        </authorList>
    </citation>
    <scope>NUCLEOTIDE SEQUENCE</scope>
    <source>
        <strain evidence="1">CL356</strain>
    </source>
</reference>
<protein>
    <submittedName>
        <fullName evidence="1">15442_t:CDS:1</fullName>
    </submittedName>
</protein>
<gene>
    <name evidence="1" type="ORF">ACOLOM_LOCUS1002</name>
</gene>
<accession>A0ACA9K722</accession>
<dbReference type="EMBL" id="CAJVPT010001109">
    <property type="protein sequence ID" value="CAG8456938.1"/>
    <property type="molecule type" value="Genomic_DNA"/>
</dbReference>
<sequence length="375" mass="41773">MHAVFLPPTQNHASQPYVLYEMISPDSIVPHNVYCGLVSVGIGQVCTFLTNVYLENSTIPVYQNVYFLSSGEVIKISQGPNNFNMSIIITLGTMDTMPFGGYTFRHSFYDVSTNNSYFTLYAYDDNETQILELGPIVTNQFGTSNIMSNNTLLVAIPGQNASWTLYTYQLPKVRPDLDGGYGNLEINSTNPGIDGTVEPFTDTSINITFNDQVELSSANISIYHTTTNNLRQFIILSNIESLDNSEEGKFSDAVSGTLYLTANATSTFLRLNKSEKSTYISELLGEISIMVPVRLSRLSSNGNYQHINAETPSEQIFISVYVNKPKNNRNERNVSGVFADLNFMIKNKQVTSISYGSKTNDLDPNFGFRPVRQKL</sequence>
<organism evidence="1 2">
    <name type="scientific">Acaulospora colombiana</name>
    <dbReference type="NCBI Taxonomy" id="27376"/>
    <lineage>
        <taxon>Eukaryota</taxon>
        <taxon>Fungi</taxon>
        <taxon>Fungi incertae sedis</taxon>
        <taxon>Mucoromycota</taxon>
        <taxon>Glomeromycotina</taxon>
        <taxon>Glomeromycetes</taxon>
        <taxon>Diversisporales</taxon>
        <taxon>Acaulosporaceae</taxon>
        <taxon>Acaulospora</taxon>
    </lineage>
</organism>
<proteinExistence type="predicted"/>
<evidence type="ECO:0000313" key="2">
    <source>
        <dbReference type="Proteomes" id="UP000789525"/>
    </source>
</evidence>
<name>A0ACA9K722_9GLOM</name>
<comment type="caution">
    <text evidence="1">The sequence shown here is derived from an EMBL/GenBank/DDBJ whole genome shotgun (WGS) entry which is preliminary data.</text>
</comment>
<dbReference type="Proteomes" id="UP000789525">
    <property type="component" value="Unassembled WGS sequence"/>
</dbReference>
<keyword evidence="2" id="KW-1185">Reference proteome</keyword>
<evidence type="ECO:0000313" key="1">
    <source>
        <dbReference type="EMBL" id="CAG8456938.1"/>
    </source>
</evidence>